<proteinExistence type="predicted"/>
<feature type="compositionally biased region" description="Low complexity" evidence="1">
    <location>
        <begin position="22"/>
        <end position="42"/>
    </location>
</feature>
<evidence type="ECO:0000313" key="3">
    <source>
        <dbReference type="Proteomes" id="UP000265520"/>
    </source>
</evidence>
<sequence>AGLARLQEEKIQDLLRLAKPRNTAPWSNPSSSSPRSNPQPTTAPLLSTPANRPRYRPLSLAEMTERREKGLCFNCDERFSRAHRCKARFLLFIADEDEELAGLDPGDTDPPL</sequence>
<dbReference type="AlphaFoldDB" id="A0A392QH09"/>
<evidence type="ECO:0000313" key="2">
    <source>
        <dbReference type="EMBL" id="MCI23468.1"/>
    </source>
</evidence>
<dbReference type="Proteomes" id="UP000265520">
    <property type="component" value="Unassembled WGS sequence"/>
</dbReference>
<dbReference type="EMBL" id="LXQA010136257">
    <property type="protein sequence ID" value="MCI23468.1"/>
    <property type="molecule type" value="Genomic_DNA"/>
</dbReference>
<protein>
    <submittedName>
        <fullName evidence="2">Uncharacterized protein</fullName>
    </submittedName>
</protein>
<organism evidence="2 3">
    <name type="scientific">Trifolium medium</name>
    <dbReference type="NCBI Taxonomy" id="97028"/>
    <lineage>
        <taxon>Eukaryota</taxon>
        <taxon>Viridiplantae</taxon>
        <taxon>Streptophyta</taxon>
        <taxon>Embryophyta</taxon>
        <taxon>Tracheophyta</taxon>
        <taxon>Spermatophyta</taxon>
        <taxon>Magnoliopsida</taxon>
        <taxon>eudicotyledons</taxon>
        <taxon>Gunneridae</taxon>
        <taxon>Pentapetalae</taxon>
        <taxon>rosids</taxon>
        <taxon>fabids</taxon>
        <taxon>Fabales</taxon>
        <taxon>Fabaceae</taxon>
        <taxon>Papilionoideae</taxon>
        <taxon>50 kb inversion clade</taxon>
        <taxon>NPAAA clade</taxon>
        <taxon>Hologalegina</taxon>
        <taxon>IRL clade</taxon>
        <taxon>Trifolieae</taxon>
        <taxon>Trifolium</taxon>
    </lineage>
</organism>
<name>A0A392QH09_9FABA</name>
<reference evidence="2 3" key="1">
    <citation type="journal article" date="2018" name="Front. Plant Sci.">
        <title>Red Clover (Trifolium pratense) and Zigzag Clover (T. medium) - A Picture of Genomic Similarities and Differences.</title>
        <authorList>
            <person name="Dluhosova J."/>
            <person name="Istvanek J."/>
            <person name="Nedelnik J."/>
            <person name="Repkova J."/>
        </authorList>
    </citation>
    <scope>NUCLEOTIDE SEQUENCE [LARGE SCALE GENOMIC DNA]</scope>
    <source>
        <strain evidence="3">cv. 10/8</strain>
        <tissue evidence="2">Leaf</tissue>
    </source>
</reference>
<feature type="region of interest" description="Disordered" evidence="1">
    <location>
        <begin position="15"/>
        <end position="56"/>
    </location>
</feature>
<accession>A0A392QH09</accession>
<feature type="non-terminal residue" evidence="2">
    <location>
        <position position="1"/>
    </location>
</feature>
<evidence type="ECO:0000256" key="1">
    <source>
        <dbReference type="SAM" id="MobiDB-lite"/>
    </source>
</evidence>
<keyword evidence="3" id="KW-1185">Reference proteome</keyword>
<comment type="caution">
    <text evidence="2">The sequence shown here is derived from an EMBL/GenBank/DDBJ whole genome shotgun (WGS) entry which is preliminary data.</text>
</comment>